<feature type="chain" id="PRO_5024418010" description="Secretion system C-terminal sorting domain-containing protein" evidence="1">
    <location>
        <begin position="34"/>
        <end position="210"/>
    </location>
</feature>
<name>A0A5M4AY93_9BACT</name>
<organism evidence="2 3">
    <name type="scientific">Prolixibacter bellariivorans</name>
    <dbReference type="NCBI Taxonomy" id="314319"/>
    <lineage>
        <taxon>Bacteria</taxon>
        <taxon>Pseudomonadati</taxon>
        <taxon>Bacteroidota</taxon>
        <taxon>Bacteroidia</taxon>
        <taxon>Marinilabiliales</taxon>
        <taxon>Prolixibacteraceae</taxon>
        <taxon>Prolixibacter</taxon>
    </lineage>
</organism>
<gene>
    <name evidence="2" type="ORF">PbJCM13498_14740</name>
</gene>
<sequence>MKTTNFKTMMSKNLMVASLSAFFLVITIGQALASGKTSVYTKDNSDLSIVSVINPGTEPMSITIENDLGNVVYYTKSNVSGSQYFKAFDFSKLEDGNYNLRVRSGNKTLVQSFNVVDGHANMNDQLANNKDIAPTFRFKNNMLKLSYLNLSKDDVEVYLYDNDNNLVHQEDLGKDVSLGRIFNFDAAKPGQYQVVLSVGDENNYTYTVNK</sequence>
<keyword evidence="3" id="KW-1185">Reference proteome</keyword>
<accession>A0A5M4AY93</accession>
<evidence type="ECO:0000313" key="2">
    <source>
        <dbReference type="EMBL" id="GET32611.1"/>
    </source>
</evidence>
<evidence type="ECO:0000256" key="1">
    <source>
        <dbReference type="SAM" id="SignalP"/>
    </source>
</evidence>
<dbReference type="RefSeq" id="WP_025865561.1">
    <property type="nucleotide sequence ID" value="NZ_BLAX01000001.1"/>
</dbReference>
<dbReference type="Gene3D" id="2.60.40.2100">
    <property type="match status" value="1"/>
</dbReference>
<feature type="signal peptide" evidence="1">
    <location>
        <begin position="1"/>
        <end position="33"/>
    </location>
</feature>
<reference evidence="2 3" key="1">
    <citation type="submission" date="2019-10" db="EMBL/GenBank/DDBJ databases">
        <title>Prolixibacter strains distinguished by the presence of nitrate reductase genes were adept at nitrate-dependent anaerobic corrosion of metallic iron and carbon steel.</title>
        <authorList>
            <person name="Iino T."/>
            <person name="Shono N."/>
            <person name="Ito K."/>
            <person name="Nakamura R."/>
            <person name="Sueoka K."/>
            <person name="Harayama S."/>
            <person name="Ohkuma M."/>
        </authorList>
    </citation>
    <scope>NUCLEOTIDE SEQUENCE [LARGE SCALE GENOMIC DNA]</scope>
    <source>
        <strain evidence="2 3">JCM 13498</strain>
    </source>
</reference>
<dbReference type="EMBL" id="BLAX01000001">
    <property type="protein sequence ID" value="GET32611.1"/>
    <property type="molecule type" value="Genomic_DNA"/>
</dbReference>
<dbReference type="Proteomes" id="UP000391834">
    <property type="component" value="Unassembled WGS sequence"/>
</dbReference>
<comment type="caution">
    <text evidence="2">The sequence shown here is derived from an EMBL/GenBank/DDBJ whole genome shotgun (WGS) entry which is preliminary data.</text>
</comment>
<protein>
    <recommendedName>
        <fullName evidence="4">Secretion system C-terminal sorting domain-containing protein</fullName>
    </recommendedName>
</protein>
<keyword evidence="1" id="KW-0732">Signal</keyword>
<evidence type="ECO:0008006" key="4">
    <source>
        <dbReference type="Google" id="ProtNLM"/>
    </source>
</evidence>
<proteinExistence type="predicted"/>
<evidence type="ECO:0000313" key="3">
    <source>
        <dbReference type="Proteomes" id="UP000391834"/>
    </source>
</evidence>
<dbReference type="AlphaFoldDB" id="A0A5M4AY93"/>